<dbReference type="PANTHER" id="PTHR11098">
    <property type="entry name" value="NICOTINATE PHOSPHORIBOSYLTRANSFERASE"/>
    <property type="match status" value="1"/>
</dbReference>
<evidence type="ECO:0000259" key="11">
    <source>
        <dbReference type="Pfam" id="PF17767"/>
    </source>
</evidence>
<dbReference type="AlphaFoldDB" id="A0A7W3VSJ3"/>
<accession>A0A7W3VSJ3</accession>
<gene>
    <name evidence="12" type="ORF">H4281_03910</name>
</gene>
<evidence type="ECO:0000256" key="9">
    <source>
        <dbReference type="RuleBase" id="RU365100"/>
    </source>
</evidence>
<dbReference type="PANTHER" id="PTHR11098:SF1">
    <property type="entry name" value="NICOTINATE PHOSPHORIBOSYLTRANSFERASE"/>
    <property type="match status" value="1"/>
</dbReference>
<dbReference type="NCBIfam" id="NF006696">
    <property type="entry name" value="PRK09243.1-3"/>
    <property type="match status" value="1"/>
</dbReference>
<dbReference type="InterPro" id="IPR006405">
    <property type="entry name" value="Nic_PRibTrfase_pncB"/>
</dbReference>
<dbReference type="UniPathway" id="UPA00253">
    <property type="reaction ID" value="UER00457"/>
</dbReference>
<dbReference type="GO" id="GO:0034355">
    <property type="term" value="P:NAD+ biosynthetic process via the salvage pathway"/>
    <property type="evidence" value="ECO:0007669"/>
    <property type="project" value="TreeGrafter"/>
</dbReference>
<dbReference type="InterPro" id="IPR041525">
    <property type="entry name" value="N/Namide_PRibTrfase"/>
</dbReference>
<dbReference type="Pfam" id="PF04095">
    <property type="entry name" value="NAPRTase"/>
    <property type="match status" value="1"/>
</dbReference>
<comment type="caution">
    <text evidence="12">The sequence shown here is derived from an EMBL/GenBank/DDBJ whole genome shotgun (WGS) entry which is preliminary data.</text>
</comment>
<sequence>MNALRTDLYEIRMAVSYLRRGMTGPAAFSLFARNLPPERGFLVAAGLDEALAELHGFRFEPEELGYLRESVRLPAADVEALSQLRFTGDVRAVPEGRVVFAGEPLLEVTAPLPEAQLVETVLLNTITFATAIATKAARCRLAAPDAELIDFSARRTHGASAALASARLTALAGFRGTSNVEGAFRHGLRAAGTMAHSYVQAFPSELDAFRAFAEDFPAAPVFLVDTVDPVRGIAHAIEVAGELGLAPASVGIRLDSGDLLAQSRTARRMLDDAGLAAARIMASGGLDEYELERLTAAGAPIDAYGVGTAVGVSADAPALDTAYKLVEYAGRPVMKLSAGKRTLPGGKQVYRFRTGGPDVLALARESRPGGEALLVPVMLHGRRVGSQDLTRARARLARDLAWLPQSARLLRRPVPVEVRCSAALSCLAGEVAARMPIRRQPALIR</sequence>
<evidence type="ECO:0000256" key="7">
    <source>
        <dbReference type="ARBA" id="ARBA00022679"/>
    </source>
</evidence>
<dbReference type="RefSeq" id="WP_182889467.1">
    <property type="nucleotide sequence ID" value="NZ_JACGZW010000001.1"/>
</dbReference>
<dbReference type="Pfam" id="PF17767">
    <property type="entry name" value="NAPRTase_N"/>
    <property type="match status" value="1"/>
</dbReference>
<dbReference type="EC" id="6.3.4.21" evidence="3 9"/>
<comment type="PTM">
    <text evidence="9">Transiently phosphorylated on a His residue during the reaction cycle. Phosphorylation strongly increases the affinity for substrates and increases the rate of nicotinate D-ribonucleotide production. Dephosphorylation regenerates the low-affinity form of the enzyme, leading to product release.</text>
</comment>
<dbReference type="SUPFAM" id="SSF51690">
    <property type="entry name" value="Nicotinate/Quinolinate PRTase C-terminal domain-like"/>
    <property type="match status" value="1"/>
</dbReference>
<dbReference type="SUPFAM" id="SSF54675">
    <property type="entry name" value="Nicotinate/Quinolinate PRTase N-terminal domain-like"/>
    <property type="match status" value="1"/>
</dbReference>
<name>A0A7W3VSJ3_9PSEU</name>
<keyword evidence="13" id="KW-1185">Reference proteome</keyword>
<dbReference type="GO" id="GO:0005829">
    <property type="term" value="C:cytosol"/>
    <property type="evidence" value="ECO:0007669"/>
    <property type="project" value="TreeGrafter"/>
</dbReference>
<dbReference type="Gene3D" id="3.20.20.70">
    <property type="entry name" value="Aldolase class I"/>
    <property type="match status" value="1"/>
</dbReference>
<dbReference type="InterPro" id="IPR007229">
    <property type="entry name" value="Nic_PRibTrfase-Fam"/>
</dbReference>
<keyword evidence="4" id="KW-0597">Phosphoprotein</keyword>
<evidence type="ECO:0000256" key="1">
    <source>
        <dbReference type="ARBA" id="ARBA00004952"/>
    </source>
</evidence>
<dbReference type="PIRSF" id="PIRSF000484">
    <property type="entry name" value="NAPRT"/>
    <property type="match status" value="1"/>
</dbReference>
<evidence type="ECO:0000313" key="13">
    <source>
        <dbReference type="Proteomes" id="UP000526734"/>
    </source>
</evidence>
<dbReference type="InterPro" id="IPR036068">
    <property type="entry name" value="Nicotinate_pribotase-like_C"/>
</dbReference>
<evidence type="ECO:0000256" key="2">
    <source>
        <dbReference type="ARBA" id="ARBA00010897"/>
    </source>
</evidence>
<dbReference type="NCBIfam" id="TIGR01513">
    <property type="entry name" value="NAPRTase_put"/>
    <property type="match status" value="1"/>
</dbReference>
<comment type="pathway">
    <text evidence="1 9">Cofactor biosynthesis; NAD(+) biosynthesis; nicotinate D-ribonucleotide from nicotinate: step 1/1.</text>
</comment>
<comment type="similarity">
    <text evidence="2 9">Belongs to the NAPRTase family.</text>
</comment>
<dbReference type="InterPro" id="IPR013785">
    <property type="entry name" value="Aldolase_TIM"/>
</dbReference>
<proteinExistence type="inferred from homology"/>
<dbReference type="GO" id="GO:0016757">
    <property type="term" value="F:glycosyltransferase activity"/>
    <property type="evidence" value="ECO:0007669"/>
    <property type="project" value="UniProtKB-KW"/>
</dbReference>
<keyword evidence="12" id="KW-0328">Glycosyltransferase</keyword>
<dbReference type="GO" id="GO:0004516">
    <property type="term" value="F:nicotinate phosphoribosyltransferase activity"/>
    <property type="evidence" value="ECO:0007669"/>
    <property type="project" value="UniProtKB-UniRule"/>
</dbReference>
<reference evidence="12 13" key="1">
    <citation type="submission" date="2020-08" db="EMBL/GenBank/DDBJ databases">
        <title>Amycolatopsis sp. nov. DR6-1 isolated from Dendrobium heterocarpum.</title>
        <authorList>
            <person name="Tedsree N."/>
            <person name="Kuncharoen N."/>
            <person name="Likhitwitayawuid K."/>
            <person name="Tanasupawat S."/>
        </authorList>
    </citation>
    <scope>NUCLEOTIDE SEQUENCE [LARGE SCALE GENOMIC DNA]</scope>
    <source>
        <strain evidence="12 13">DR6-1</strain>
    </source>
</reference>
<dbReference type="EMBL" id="JACGZW010000001">
    <property type="protein sequence ID" value="MBB1152266.1"/>
    <property type="molecule type" value="Genomic_DNA"/>
</dbReference>
<organism evidence="12 13">
    <name type="scientific">Amycolatopsis dendrobii</name>
    <dbReference type="NCBI Taxonomy" id="2760662"/>
    <lineage>
        <taxon>Bacteria</taxon>
        <taxon>Bacillati</taxon>
        <taxon>Actinomycetota</taxon>
        <taxon>Actinomycetes</taxon>
        <taxon>Pseudonocardiales</taxon>
        <taxon>Pseudonocardiaceae</taxon>
        <taxon>Amycolatopsis</taxon>
    </lineage>
</organism>
<comment type="function">
    <text evidence="9">Catalyzes the first step in the biosynthesis of NAD from nicotinic acid, the ATP-dependent synthesis of beta-nicotinate D-ribonucleotide from nicotinate and 5-phospho-D-ribose 1-phosphate.</text>
</comment>
<evidence type="ECO:0000256" key="8">
    <source>
        <dbReference type="ARBA" id="ARBA00048668"/>
    </source>
</evidence>
<evidence type="ECO:0000259" key="10">
    <source>
        <dbReference type="Pfam" id="PF04095"/>
    </source>
</evidence>
<keyword evidence="6 9" id="KW-0662">Pyridine nucleotide biosynthesis</keyword>
<evidence type="ECO:0000256" key="4">
    <source>
        <dbReference type="ARBA" id="ARBA00022553"/>
    </source>
</evidence>
<feature type="domain" description="Nicotinate/nicotinamide phosphoribosyltransferase" evidence="10">
    <location>
        <begin position="148"/>
        <end position="309"/>
    </location>
</feature>
<dbReference type="NCBIfam" id="NF009131">
    <property type="entry name" value="PRK12484.1"/>
    <property type="match status" value="1"/>
</dbReference>
<dbReference type="Proteomes" id="UP000526734">
    <property type="component" value="Unassembled WGS sequence"/>
</dbReference>
<evidence type="ECO:0000313" key="12">
    <source>
        <dbReference type="EMBL" id="MBB1152266.1"/>
    </source>
</evidence>
<comment type="catalytic activity">
    <reaction evidence="8 9">
        <text>5-phospho-alpha-D-ribose 1-diphosphate + nicotinate + ATP + H2O = nicotinate beta-D-ribonucleotide + ADP + phosphate + diphosphate</text>
        <dbReference type="Rhea" id="RHEA:36163"/>
        <dbReference type="ChEBI" id="CHEBI:15377"/>
        <dbReference type="ChEBI" id="CHEBI:30616"/>
        <dbReference type="ChEBI" id="CHEBI:32544"/>
        <dbReference type="ChEBI" id="CHEBI:33019"/>
        <dbReference type="ChEBI" id="CHEBI:43474"/>
        <dbReference type="ChEBI" id="CHEBI:57502"/>
        <dbReference type="ChEBI" id="CHEBI:58017"/>
        <dbReference type="ChEBI" id="CHEBI:456216"/>
        <dbReference type="EC" id="6.3.4.21"/>
    </reaction>
</comment>
<evidence type="ECO:0000256" key="5">
    <source>
        <dbReference type="ARBA" id="ARBA00022598"/>
    </source>
</evidence>
<evidence type="ECO:0000256" key="6">
    <source>
        <dbReference type="ARBA" id="ARBA00022642"/>
    </source>
</evidence>
<dbReference type="InterPro" id="IPR040727">
    <property type="entry name" value="NAPRTase_N"/>
</dbReference>
<keyword evidence="5 9" id="KW-0436">Ligase</keyword>
<feature type="domain" description="Nicotinate phosphoribosyltransferase N-terminal" evidence="11">
    <location>
        <begin position="4"/>
        <end position="126"/>
    </location>
</feature>
<evidence type="ECO:0000256" key="3">
    <source>
        <dbReference type="ARBA" id="ARBA00013236"/>
    </source>
</evidence>
<keyword evidence="7 9" id="KW-0808">Transferase</keyword>
<protein>
    <recommendedName>
        <fullName evidence="3 9">Nicotinate phosphoribosyltransferase</fullName>
        <ecNumber evidence="3 9">6.3.4.21</ecNumber>
    </recommendedName>
</protein>
<dbReference type="Gene3D" id="3.20.140.10">
    <property type="entry name" value="nicotinate phosphoribosyltransferase"/>
    <property type="match status" value="1"/>
</dbReference>